<dbReference type="EMBL" id="CP030760">
    <property type="protein sequence ID" value="AXA39398.1"/>
    <property type="molecule type" value="Genomic_DNA"/>
</dbReference>
<dbReference type="SUPFAM" id="SSF50199">
    <property type="entry name" value="Staphylococcal nuclease"/>
    <property type="match status" value="1"/>
</dbReference>
<feature type="compositionally biased region" description="Basic residues" evidence="1">
    <location>
        <begin position="99"/>
        <end position="114"/>
    </location>
</feature>
<dbReference type="Pfam" id="PF00565">
    <property type="entry name" value="SNase"/>
    <property type="match status" value="1"/>
</dbReference>
<reference evidence="3 4" key="1">
    <citation type="submission" date="2018-07" db="EMBL/GenBank/DDBJ databases">
        <title>Rhizobium leguminosarum strain:ATCC 14479 Genome sequencing and assembly.</title>
        <authorList>
            <person name="Chakraborty R."/>
        </authorList>
    </citation>
    <scope>NUCLEOTIDE SEQUENCE [LARGE SCALE GENOMIC DNA]</scope>
    <source>
        <strain evidence="3 4">ATCC 14479</strain>
    </source>
</reference>
<evidence type="ECO:0000313" key="4">
    <source>
        <dbReference type="Proteomes" id="UP000251166"/>
    </source>
</evidence>
<feature type="region of interest" description="Disordered" evidence="1">
    <location>
        <begin position="65"/>
        <end position="114"/>
    </location>
</feature>
<sequence>MLSEHDIAHFKGRIDDVLQNGRATEWQRQFLSDMRDKMARYGVRTKVSEKQFAILKRLTQDQSPPSKLEVVSEAAAPPRQPLQRPVSKSYSSGAPFMRTPRKRNPFRVRNPLRPRNPFRLRNPFRRRYLFRSASGAGRDSLMIVVGCILVVGLLASFLGRAIDGVGSVEPQAGSGFVASAPSQSAKGRVDFTITDGDTIRLSNGTRVRLIGFNTPEKYEPMCSNEAKLGNRASERLRELVGRANSTNVSLVACSCEPGAEGTKKCNYGRSCGKLQVDGRDVGQILISEGLAVPFVCGATGCPPTPRPWCG</sequence>
<dbReference type="PROSITE" id="PS50830">
    <property type="entry name" value="TNASE_3"/>
    <property type="match status" value="1"/>
</dbReference>
<dbReference type="SMART" id="SM00318">
    <property type="entry name" value="SNc"/>
    <property type="match status" value="1"/>
</dbReference>
<dbReference type="Proteomes" id="UP000251166">
    <property type="component" value="Chromosome"/>
</dbReference>
<dbReference type="Gene3D" id="2.40.50.90">
    <property type="match status" value="1"/>
</dbReference>
<proteinExistence type="predicted"/>
<evidence type="ECO:0000259" key="2">
    <source>
        <dbReference type="PROSITE" id="PS50830"/>
    </source>
</evidence>
<organism evidence="3 4">
    <name type="scientific">Rhizobium leguminosarum</name>
    <dbReference type="NCBI Taxonomy" id="384"/>
    <lineage>
        <taxon>Bacteria</taxon>
        <taxon>Pseudomonadati</taxon>
        <taxon>Pseudomonadota</taxon>
        <taxon>Alphaproteobacteria</taxon>
        <taxon>Hyphomicrobiales</taxon>
        <taxon>Rhizobiaceae</taxon>
        <taxon>Rhizobium/Agrobacterium group</taxon>
        <taxon>Rhizobium</taxon>
    </lineage>
</organism>
<name>A0A2Z4YFP2_RHILE</name>
<gene>
    <name evidence="3" type="ORF">DLJ82_1797</name>
</gene>
<evidence type="ECO:0000313" key="3">
    <source>
        <dbReference type="EMBL" id="AXA39398.1"/>
    </source>
</evidence>
<protein>
    <recommendedName>
        <fullName evidence="2">TNase-like domain-containing protein</fullName>
    </recommendedName>
</protein>
<accession>A0A2Z4YFP2</accession>
<dbReference type="InterPro" id="IPR035437">
    <property type="entry name" value="SNase_OB-fold_sf"/>
</dbReference>
<feature type="compositionally biased region" description="Low complexity" evidence="1">
    <location>
        <begin position="74"/>
        <end position="85"/>
    </location>
</feature>
<dbReference type="InterPro" id="IPR016071">
    <property type="entry name" value="Staphylococal_nuclease_OB-fold"/>
</dbReference>
<feature type="domain" description="TNase-like" evidence="2">
    <location>
        <begin position="193"/>
        <end position="291"/>
    </location>
</feature>
<dbReference type="AlphaFoldDB" id="A0A2Z4YFP2"/>
<dbReference type="RefSeq" id="WP_112904530.1">
    <property type="nucleotide sequence ID" value="NZ_CP030760.1"/>
</dbReference>
<evidence type="ECO:0000256" key="1">
    <source>
        <dbReference type="SAM" id="MobiDB-lite"/>
    </source>
</evidence>